<organism evidence="1 2">
    <name type="scientific">Candidatus Lloydbacteria bacterium CG22_combo_CG10-13_8_21_14_all_47_15</name>
    <dbReference type="NCBI Taxonomy" id="1974635"/>
    <lineage>
        <taxon>Bacteria</taxon>
        <taxon>Candidatus Lloydiibacteriota</taxon>
    </lineage>
</organism>
<reference evidence="1 2" key="1">
    <citation type="submission" date="2017-09" db="EMBL/GenBank/DDBJ databases">
        <title>Depth-based differentiation of microbial function through sediment-hosted aquifers and enrichment of novel symbionts in the deep terrestrial subsurface.</title>
        <authorList>
            <person name="Probst A.J."/>
            <person name="Ladd B."/>
            <person name="Jarett J.K."/>
            <person name="Geller-Mcgrath D.E."/>
            <person name="Sieber C.M."/>
            <person name="Emerson J.B."/>
            <person name="Anantharaman K."/>
            <person name="Thomas B.C."/>
            <person name="Malmstrom R."/>
            <person name="Stieglmeier M."/>
            <person name="Klingl A."/>
            <person name="Woyke T."/>
            <person name="Ryan C.M."/>
            <person name="Banfield J.F."/>
        </authorList>
    </citation>
    <scope>NUCLEOTIDE SEQUENCE [LARGE SCALE GENOMIC DNA]</scope>
    <source>
        <strain evidence="1">CG22_combo_CG10-13_8_21_14_all_47_15</strain>
    </source>
</reference>
<protein>
    <submittedName>
        <fullName evidence="1">Uncharacterized protein</fullName>
    </submittedName>
</protein>
<evidence type="ECO:0000313" key="2">
    <source>
        <dbReference type="Proteomes" id="UP000230638"/>
    </source>
</evidence>
<dbReference type="EMBL" id="PCTL01000020">
    <property type="protein sequence ID" value="PIP73473.1"/>
    <property type="molecule type" value="Genomic_DNA"/>
</dbReference>
<comment type="caution">
    <text evidence="1">The sequence shown here is derived from an EMBL/GenBank/DDBJ whole genome shotgun (WGS) entry which is preliminary data.</text>
</comment>
<accession>A0A2H0CU69</accession>
<sequence>MEKSIGNEASATKDLFLLLFILVVLFIVWASTGGPEREAARSGVFIKPPAPVDTGETYGSLSILGTGKADGQTDETTGAFSNETGKGAIRIVYLMGAQSSNPQKEYIELRADTQNTAPALLSGLRLQNRAGFGTKLPEAVAVPLFGSVNQTAPAFLSPDERAYITTGNSPVGMSFRVNRCSGYLEQFRDFTPALPQSCPSPLEGVDRAAANISAECAQFISRIPRCTIVTAELPDELTPSCKEFILGKIGHNSCAAAHQNDANFYTGEWRIFLGIDRNLWGDEGDIIQLIDRNGSTIDSVIY</sequence>
<proteinExistence type="predicted"/>
<dbReference type="AlphaFoldDB" id="A0A2H0CU69"/>
<evidence type="ECO:0000313" key="1">
    <source>
        <dbReference type="EMBL" id="PIP73473.1"/>
    </source>
</evidence>
<dbReference type="Proteomes" id="UP000230638">
    <property type="component" value="Unassembled WGS sequence"/>
</dbReference>
<name>A0A2H0CU69_9BACT</name>
<gene>
    <name evidence="1" type="ORF">COW88_01970</name>
</gene>